<dbReference type="Pfam" id="PF00440">
    <property type="entry name" value="TetR_N"/>
    <property type="match status" value="1"/>
</dbReference>
<name>A0A2U1D657_9LACO</name>
<comment type="caution">
    <text evidence="4">The sequence shown here is derived from an EMBL/GenBank/DDBJ whole genome shotgun (WGS) entry which is preliminary data.</text>
</comment>
<protein>
    <submittedName>
        <fullName evidence="4">TetR family transcriptional regulator</fullName>
    </submittedName>
</protein>
<dbReference type="PROSITE" id="PS01081">
    <property type="entry name" value="HTH_TETR_1"/>
    <property type="match status" value="1"/>
</dbReference>
<evidence type="ECO:0000313" key="4">
    <source>
        <dbReference type="EMBL" id="PVY83140.1"/>
    </source>
</evidence>
<accession>A0A2U1D657</accession>
<evidence type="ECO:0000256" key="2">
    <source>
        <dbReference type="PROSITE-ProRule" id="PRU00335"/>
    </source>
</evidence>
<dbReference type="InterPro" id="IPR023772">
    <property type="entry name" value="DNA-bd_HTH_TetR-type_CS"/>
</dbReference>
<keyword evidence="5" id="KW-1185">Reference proteome</keyword>
<dbReference type="GO" id="GO:0003677">
    <property type="term" value="F:DNA binding"/>
    <property type="evidence" value="ECO:0007669"/>
    <property type="project" value="UniProtKB-UniRule"/>
</dbReference>
<dbReference type="InterPro" id="IPR050109">
    <property type="entry name" value="HTH-type_TetR-like_transc_reg"/>
</dbReference>
<proteinExistence type="predicted"/>
<sequence>MTDLVSKDLIQLIDQGETPAGKKKVLKAAIDLFAKDGFSATSTAVIAERAGVSQATIFKYFKNKQALLNDVLNMIINQLVPHYSQDVLDGMMHNTTDIKELISFIVTDRYAFMQANHNLILIVMTEFLTNDAVVAELVTKLKPKTVSLVQVIDRMGIGQLQVSGFDLLQLIVSQLLFLFLKEFRLSEGHQLNIDQQLEQIKNLVIHTAIKN</sequence>
<dbReference type="GO" id="GO:0006355">
    <property type="term" value="P:regulation of DNA-templated transcription"/>
    <property type="evidence" value="ECO:0007669"/>
    <property type="project" value="UniProtKB-ARBA"/>
</dbReference>
<dbReference type="PROSITE" id="PS50977">
    <property type="entry name" value="HTH_TETR_2"/>
    <property type="match status" value="1"/>
</dbReference>
<feature type="DNA-binding region" description="H-T-H motif" evidence="2">
    <location>
        <begin position="42"/>
        <end position="61"/>
    </location>
</feature>
<gene>
    <name evidence="4" type="ORF">C7384_10816</name>
</gene>
<evidence type="ECO:0000259" key="3">
    <source>
        <dbReference type="PROSITE" id="PS50977"/>
    </source>
</evidence>
<keyword evidence="1 2" id="KW-0238">DNA-binding</keyword>
<dbReference type="InterPro" id="IPR009057">
    <property type="entry name" value="Homeodomain-like_sf"/>
</dbReference>
<dbReference type="AlphaFoldDB" id="A0A2U1D657"/>
<feature type="domain" description="HTH tetR-type" evidence="3">
    <location>
        <begin position="19"/>
        <end position="79"/>
    </location>
</feature>
<dbReference type="PANTHER" id="PTHR30055">
    <property type="entry name" value="HTH-TYPE TRANSCRIPTIONAL REGULATOR RUTR"/>
    <property type="match status" value="1"/>
</dbReference>
<dbReference type="Gene3D" id="1.10.357.10">
    <property type="entry name" value="Tetracycline Repressor, domain 2"/>
    <property type="match status" value="1"/>
</dbReference>
<organism evidence="4 5">
    <name type="scientific">Convivina intestini</name>
    <dbReference type="NCBI Taxonomy" id="1505726"/>
    <lineage>
        <taxon>Bacteria</taxon>
        <taxon>Bacillati</taxon>
        <taxon>Bacillota</taxon>
        <taxon>Bacilli</taxon>
        <taxon>Lactobacillales</taxon>
        <taxon>Lactobacillaceae</taxon>
        <taxon>Convivina</taxon>
    </lineage>
</organism>
<dbReference type="SUPFAM" id="SSF46689">
    <property type="entry name" value="Homeodomain-like"/>
    <property type="match status" value="1"/>
</dbReference>
<reference evidence="4 5" key="1">
    <citation type="submission" date="2018-04" db="EMBL/GenBank/DDBJ databases">
        <title>Genomic Encyclopedia of Type Strains, Phase IV (KMG-IV): sequencing the most valuable type-strain genomes for metagenomic binning, comparative biology and taxonomic classification.</title>
        <authorList>
            <person name="Goeker M."/>
        </authorList>
    </citation>
    <scope>NUCLEOTIDE SEQUENCE [LARGE SCALE GENOMIC DNA]</scope>
    <source>
        <strain evidence="4 5">DSM 28795</strain>
    </source>
</reference>
<dbReference type="EMBL" id="QEKT01000008">
    <property type="protein sequence ID" value="PVY83140.1"/>
    <property type="molecule type" value="Genomic_DNA"/>
</dbReference>
<dbReference type="PRINTS" id="PR00455">
    <property type="entry name" value="HTHTETR"/>
</dbReference>
<dbReference type="RefSeq" id="WP_165806789.1">
    <property type="nucleotide sequence ID" value="NZ_CAKOEX010000008.1"/>
</dbReference>
<dbReference type="Proteomes" id="UP000245433">
    <property type="component" value="Unassembled WGS sequence"/>
</dbReference>
<dbReference type="InterPro" id="IPR001647">
    <property type="entry name" value="HTH_TetR"/>
</dbReference>
<evidence type="ECO:0000256" key="1">
    <source>
        <dbReference type="ARBA" id="ARBA00023125"/>
    </source>
</evidence>
<evidence type="ECO:0000313" key="5">
    <source>
        <dbReference type="Proteomes" id="UP000245433"/>
    </source>
</evidence>